<dbReference type="Proteomes" id="UP000570595">
    <property type="component" value="Unassembled WGS sequence"/>
</dbReference>
<protein>
    <recommendedName>
        <fullName evidence="4">U1-type domain-containing protein</fullName>
    </recommendedName>
</protein>
<evidence type="ECO:0000313" key="3">
    <source>
        <dbReference type="Proteomes" id="UP000570595"/>
    </source>
</evidence>
<accession>A0A7J6LHA2</accession>
<reference evidence="2 3" key="1">
    <citation type="submission" date="2020-04" db="EMBL/GenBank/DDBJ databases">
        <title>Perkinsus olseni comparative genomics.</title>
        <authorList>
            <person name="Bogema D.R."/>
        </authorList>
    </citation>
    <scope>NUCLEOTIDE SEQUENCE [LARGE SCALE GENOMIC DNA]</scope>
    <source>
        <strain evidence="2">ATCC PRA-179</strain>
    </source>
</reference>
<evidence type="ECO:0008006" key="4">
    <source>
        <dbReference type="Google" id="ProtNLM"/>
    </source>
</evidence>
<dbReference type="OrthoDB" id="10295837at2759"/>
<feature type="compositionally biased region" description="Polar residues" evidence="1">
    <location>
        <begin position="97"/>
        <end position="107"/>
    </location>
</feature>
<gene>
    <name evidence="2" type="ORF">FOZ61_005663</name>
</gene>
<evidence type="ECO:0000256" key="1">
    <source>
        <dbReference type="SAM" id="MobiDB-lite"/>
    </source>
</evidence>
<feature type="region of interest" description="Disordered" evidence="1">
    <location>
        <begin position="97"/>
        <end position="122"/>
    </location>
</feature>
<dbReference type="AlphaFoldDB" id="A0A7J6LHA2"/>
<name>A0A7J6LHA2_PEROL</name>
<dbReference type="Gene3D" id="3.30.160.60">
    <property type="entry name" value="Classic Zinc Finger"/>
    <property type="match status" value="1"/>
</dbReference>
<comment type="caution">
    <text evidence="2">The sequence shown here is derived from an EMBL/GenBank/DDBJ whole genome shotgun (WGS) entry which is preliminary data.</text>
</comment>
<dbReference type="InterPro" id="IPR036236">
    <property type="entry name" value="Znf_C2H2_sf"/>
</dbReference>
<proteinExistence type="predicted"/>
<evidence type="ECO:0000313" key="2">
    <source>
        <dbReference type="EMBL" id="KAF4658380.1"/>
    </source>
</evidence>
<feature type="non-terminal residue" evidence="2">
    <location>
        <position position="1"/>
    </location>
</feature>
<dbReference type="EMBL" id="JABAHT010000311">
    <property type="protein sequence ID" value="KAF4658380.1"/>
    <property type="molecule type" value="Genomic_DNA"/>
</dbReference>
<organism evidence="2 3">
    <name type="scientific">Perkinsus olseni</name>
    <name type="common">Perkinsus atlanticus</name>
    <dbReference type="NCBI Taxonomy" id="32597"/>
    <lineage>
        <taxon>Eukaryota</taxon>
        <taxon>Sar</taxon>
        <taxon>Alveolata</taxon>
        <taxon>Perkinsozoa</taxon>
        <taxon>Perkinsea</taxon>
        <taxon>Perkinsida</taxon>
        <taxon>Perkinsidae</taxon>
        <taxon>Perkinsus</taxon>
    </lineage>
</organism>
<dbReference type="SUPFAM" id="SSF57667">
    <property type="entry name" value="beta-beta-alpha zinc fingers"/>
    <property type="match status" value="1"/>
</dbReference>
<sequence>FPYYYEHLTGIWTIEPPFDDFNGDVYVEPLVKNAYCNPDHELADVAKLGFYAGPTVEGSWVCTLCEVTVWSDYHFLTHMNGKNHSKRVNMGGWQRQNSRIATSSADSKANESDVHPETSQGELEDFDQQCAHQFFSSTGTLIATSVIDPLRDDPQPFESAPAHNDDNISWKNHFQSDIHKSRVRAGRWTHAQIWQRLTAGEFQYYYECLTGVWTLECPVGSFPRGGVLAIPLKAKNGGDASDFFPEDS</sequence>